<accession>A0ABQ1YY38</accession>
<dbReference type="Proteomes" id="UP000659344">
    <property type="component" value="Unassembled WGS sequence"/>
</dbReference>
<proteinExistence type="predicted"/>
<comment type="caution">
    <text evidence="1">The sequence shown here is derived from an EMBL/GenBank/DDBJ whole genome shotgun (WGS) entry which is preliminary data.</text>
</comment>
<sequence>MARFSPFGYVLLLDLLGYQGKHAADTTTIEAPEYFGWVESLSPYGYALLSRSCK</sequence>
<evidence type="ECO:0000313" key="1">
    <source>
        <dbReference type="EMBL" id="GGH40345.1"/>
    </source>
</evidence>
<gene>
    <name evidence="1" type="ORF">GCM10008013_49710</name>
</gene>
<organism evidence="1 2">
    <name type="scientific">Paenibacillus segetis</name>
    <dbReference type="NCBI Taxonomy" id="1325360"/>
    <lineage>
        <taxon>Bacteria</taxon>
        <taxon>Bacillati</taxon>
        <taxon>Bacillota</taxon>
        <taxon>Bacilli</taxon>
        <taxon>Bacillales</taxon>
        <taxon>Paenibacillaceae</taxon>
        <taxon>Paenibacillus</taxon>
    </lineage>
</organism>
<protein>
    <submittedName>
        <fullName evidence="1">Uncharacterized protein</fullName>
    </submittedName>
</protein>
<evidence type="ECO:0000313" key="2">
    <source>
        <dbReference type="Proteomes" id="UP000659344"/>
    </source>
</evidence>
<reference evidence="2" key="1">
    <citation type="journal article" date="2019" name="Int. J. Syst. Evol. Microbiol.">
        <title>The Global Catalogue of Microorganisms (GCM) 10K type strain sequencing project: providing services to taxonomists for standard genome sequencing and annotation.</title>
        <authorList>
            <consortium name="The Broad Institute Genomics Platform"/>
            <consortium name="The Broad Institute Genome Sequencing Center for Infectious Disease"/>
            <person name="Wu L."/>
            <person name="Ma J."/>
        </authorList>
    </citation>
    <scope>NUCLEOTIDE SEQUENCE [LARGE SCALE GENOMIC DNA]</scope>
    <source>
        <strain evidence="2">CGMCC 1.12769</strain>
    </source>
</reference>
<name>A0ABQ1YY38_9BACL</name>
<dbReference type="EMBL" id="BMFT01000008">
    <property type="protein sequence ID" value="GGH40345.1"/>
    <property type="molecule type" value="Genomic_DNA"/>
</dbReference>
<keyword evidence="2" id="KW-1185">Reference proteome</keyword>